<dbReference type="PANTHER" id="PTHR35801">
    <property type="entry name" value="PHOSPHOSERINE PHOSPHATASE RSBX"/>
    <property type="match status" value="1"/>
</dbReference>
<dbReference type="InterPro" id="IPR036890">
    <property type="entry name" value="HATPase_C_sf"/>
</dbReference>
<reference evidence="3 4" key="1">
    <citation type="submission" date="2015-03" db="EMBL/GenBank/DDBJ databases">
        <title>Draft Genome Sequence of Burkholderia andropogonis type strain ICMP2807, isolated from Sorghum bicolor.</title>
        <authorList>
            <person name="Lopes-Santos L."/>
            <person name="Castro D.B."/>
            <person name="Ottoboni L.M."/>
            <person name="Park D."/>
            <person name="Weirc B.S."/>
            <person name="Destefano S.A."/>
        </authorList>
    </citation>
    <scope>NUCLEOTIDE SEQUENCE [LARGE SCALE GENOMIC DNA]</scope>
    <source>
        <strain evidence="3 4">ICMP2807</strain>
    </source>
</reference>
<evidence type="ECO:0000313" key="4">
    <source>
        <dbReference type="Proteomes" id="UP000033618"/>
    </source>
</evidence>
<accession>A0A0F5JW98</accession>
<evidence type="ECO:0000313" key="3">
    <source>
        <dbReference type="EMBL" id="KKB61939.1"/>
    </source>
</evidence>
<name>A0A0F5JW98_9BURK</name>
<dbReference type="InterPro" id="IPR039248">
    <property type="entry name" value="Ptase_RsbX"/>
</dbReference>
<protein>
    <submittedName>
        <fullName evidence="3">Serine/threonine protein kinase</fullName>
    </submittedName>
</protein>
<dbReference type="EMBL" id="LAQU01000028">
    <property type="protein sequence ID" value="KKB61939.1"/>
    <property type="molecule type" value="Genomic_DNA"/>
</dbReference>
<keyword evidence="3" id="KW-0418">Kinase</keyword>
<evidence type="ECO:0000259" key="1">
    <source>
        <dbReference type="Pfam" id="PF07228"/>
    </source>
</evidence>
<dbReference type="Pfam" id="PF07228">
    <property type="entry name" value="SpoIIE"/>
    <property type="match status" value="1"/>
</dbReference>
<dbReference type="OrthoDB" id="479131at2"/>
<gene>
    <name evidence="3" type="ORF">WM40_20365</name>
</gene>
<feature type="domain" description="PPM-type phosphatase" evidence="1">
    <location>
        <begin position="167"/>
        <end position="331"/>
    </location>
</feature>
<dbReference type="InterPro" id="IPR003594">
    <property type="entry name" value="HATPase_dom"/>
</dbReference>
<dbReference type="PANTHER" id="PTHR35801:SF1">
    <property type="entry name" value="PHOSPHOSERINE PHOSPHATASE RSBX"/>
    <property type="match status" value="1"/>
</dbReference>
<dbReference type="InterPro" id="IPR036457">
    <property type="entry name" value="PPM-type-like_dom_sf"/>
</dbReference>
<keyword evidence="3" id="KW-0808">Transferase</keyword>
<dbReference type="SUPFAM" id="SSF55874">
    <property type="entry name" value="ATPase domain of HSP90 chaperone/DNA topoisomerase II/histidine kinase"/>
    <property type="match status" value="1"/>
</dbReference>
<dbReference type="GO" id="GO:0004674">
    <property type="term" value="F:protein serine/threonine kinase activity"/>
    <property type="evidence" value="ECO:0007669"/>
    <property type="project" value="UniProtKB-KW"/>
</dbReference>
<dbReference type="SUPFAM" id="SSF81606">
    <property type="entry name" value="PP2C-like"/>
    <property type="match status" value="1"/>
</dbReference>
<proteinExistence type="predicted"/>
<dbReference type="Gene3D" id="3.30.565.10">
    <property type="entry name" value="Histidine kinase-like ATPase, C-terminal domain"/>
    <property type="match status" value="1"/>
</dbReference>
<dbReference type="STRING" id="28092.WM40_20365"/>
<feature type="domain" description="Histidine kinase/HSP90-like ATPase" evidence="2">
    <location>
        <begin position="9"/>
        <end position="110"/>
    </location>
</feature>
<dbReference type="Gene3D" id="3.60.40.10">
    <property type="entry name" value="PPM-type phosphatase domain"/>
    <property type="match status" value="1"/>
</dbReference>
<dbReference type="PATRIC" id="fig|28092.6.peg.4792"/>
<dbReference type="AlphaFoldDB" id="A0A0F5JW98"/>
<keyword evidence="4" id="KW-1185">Reference proteome</keyword>
<dbReference type="InterPro" id="IPR001932">
    <property type="entry name" value="PPM-type_phosphatase-like_dom"/>
</dbReference>
<dbReference type="Proteomes" id="UP000033618">
    <property type="component" value="Unassembled WGS sequence"/>
</dbReference>
<dbReference type="RefSeq" id="WP_024903805.1">
    <property type="nucleotide sequence ID" value="NZ_CADFGU010000009.1"/>
</dbReference>
<evidence type="ECO:0000259" key="2">
    <source>
        <dbReference type="Pfam" id="PF13581"/>
    </source>
</evidence>
<dbReference type="CDD" id="cd16934">
    <property type="entry name" value="HATPase_RsbT-like"/>
    <property type="match status" value="1"/>
</dbReference>
<sequence>METTVIVDDATGVAEARRAAAKMAEWVGLPDKLHGEVALVVSEAASNIVKYAQRGEILLRATMYSGAVTSLEMLAVDKGPGIRNIDEAMRDGHSTGGSLGAGLGTMKRRASFFDLYSLPERGTAVLAQFSAGRTESTTLPGFVVGARATPRAGQDMCGDAWAVSLRGDALWVTILDGLGHGPLAHQASNQGLDYFRGPAVFDTPEALAQQLHAALKGTRGAVVGLAKIAPKERLLRFTGIGNILAGVFTARTATRLLSTDGTVGYMMQRVRPTQADWNAKSVYIASTDGLSTRWTLNGHPDLLEHHPSLIAAVLHRDFARDTDDATVVVVKEA</sequence>
<organism evidence="3 4">
    <name type="scientific">Robbsia andropogonis</name>
    <dbReference type="NCBI Taxonomy" id="28092"/>
    <lineage>
        <taxon>Bacteria</taxon>
        <taxon>Pseudomonadati</taxon>
        <taxon>Pseudomonadota</taxon>
        <taxon>Betaproteobacteria</taxon>
        <taxon>Burkholderiales</taxon>
        <taxon>Burkholderiaceae</taxon>
        <taxon>Robbsia</taxon>
    </lineage>
</organism>
<keyword evidence="3" id="KW-0723">Serine/threonine-protein kinase</keyword>
<comment type="caution">
    <text evidence="3">The sequence shown here is derived from an EMBL/GenBank/DDBJ whole genome shotgun (WGS) entry which is preliminary data.</text>
</comment>
<dbReference type="Pfam" id="PF13581">
    <property type="entry name" value="HATPase_c_2"/>
    <property type="match status" value="1"/>
</dbReference>